<keyword evidence="3" id="KW-1185">Reference proteome</keyword>
<feature type="compositionally biased region" description="Low complexity" evidence="1">
    <location>
        <begin position="155"/>
        <end position="171"/>
    </location>
</feature>
<feature type="region of interest" description="Disordered" evidence="1">
    <location>
        <begin position="1"/>
        <end position="26"/>
    </location>
</feature>
<sequence>MSATSKRSVSPWVNNEQTPSSVSTDKDNIVSATPLFGETIMQRQHRLGATVTMMENALNNVARGQGPPMGFVAGDIEHNHTGAANVNNLCVGSQLVSLPAKTENIDHAREIAENDHDIYIVMSLTLSNATTLAQIEGDGDENISRVGTMPSSHGSNSTAGETAATASSSTIVSSDEGMLPLAVAASLAGLGSQFDETE</sequence>
<evidence type="ECO:0000256" key="1">
    <source>
        <dbReference type="SAM" id="MobiDB-lite"/>
    </source>
</evidence>
<dbReference type="AlphaFoldDB" id="A0AAD5RR75"/>
<gene>
    <name evidence="2" type="ORF">MKZ38_001891</name>
</gene>
<comment type="caution">
    <text evidence="2">The sequence shown here is derived from an EMBL/GenBank/DDBJ whole genome shotgun (WGS) entry which is preliminary data.</text>
</comment>
<dbReference type="Proteomes" id="UP001201980">
    <property type="component" value="Unassembled WGS sequence"/>
</dbReference>
<organism evidence="2 3">
    <name type="scientific">Zalerion maritima</name>
    <dbReference type="NCBI Taxonomy" id="339359"/>
    <lineage>
        <taxon>Eukaryota</taxon>
        <taxon>Fungi</taxon>
        <taxon>Dikarya</taxon>
        <taxon>Ascomycota</taxon>
        <taxon>Pezizomycotina</taxon>
        <taxon>Sordariomycetes</taxon>
        <taxon>Lulworthiomycetidae</taxon>
        <taxon>Lulworthiales</taxon>
        <taxon>Lulworthiaceae</taxon>
        <taxon>Zalerion</taxon>
    </lineage>
</organism>
<feature type="compositionally biased region" description="Polar residues" evidence="1">
    <location>
        <begin position="1"/>
        <end position="23"/>
    </location>
</feature>
<dbReference type="EMBL" id="JAKWBI020000153">
    <property type="protein sequence ID" value="KAJ2901409.1"/>
    <property type="molecule type" value="Genomic_DNA"/>
</dbReference>
<name>A0AAD5RR75_9PEZI</name>
<evidence type="ECO:0000313" key="3">
    <source>
        <dbReference type="Proteomes" id="UP001201980"/>
    </source>
</evidence>
<feature type="region of interest" description="Disordered" evidence="1">
    <location>
        <begin position="144"/>
        <end position="171"/>
    </location>
</feature>
<evidence type="ECO:0000313" key="2">
    <source>
        <dbReference type="EMBL" id="KAJ2901409.1"/>
    </source>
</evidence>
<reference evidence="2" key="1">
    <citation type="submission" date="2022-07" db="EMBL/GenBank/DDBJ databases">
        <title>Draft genome sequence of Zalerion maritima ATCC 34329, a (micro)plastics degrading marine fungus.</title>
        <authorList>
            <person name="Paco A."/>
            <person name="Goncalves M.F.M."/>
            <person name="Rocha-Santos T.A.P."/>
            <person name="Alves A."/>
        </authorList>
    </citation>
    <scope>NUCLEOTIDE SEQUENCE</scope>
    <source>
        <strain evidence="2">ATCC 34329</strain>
    </source>
</reference>
<proteinExistence type="predicted"/>
<accession>A0AAD5RR75</accession>
<protein>
    <submittedName>
        <fullName evidence="2">Uncharacterized protein</fullName>
    </submittedName>
</protein>